<keyword evidence="3" id="KW-1185">Reference proteome</keyword>
<reference evidence="4" key="2">
    <citation type="submission" date="2019-09" db="UniProtKB">
        <authorList>
            <consortium name="WormBaseParasite"/>
        </authorList>
    </citation>
    <scope>IDENTIFICATION</scope>
</reference>
<evidence type="ECO:0000313" key="4">
    <source>
        <dbReference type="WBParaSite" id="HPBE_0001474901-mRNA-1"/>
    </source>
</evidence>
<dbReference type="OrthoDB" id="9970333at2759"/>
<accession>A0A3P8AZP9</accession>
<dbReference type="GO" id="GO:0003676">
    <property type="term" value="F:nucleic acid binding"/>
    <property type="evidence" value="ECO:0007669"/>
    <property type="project" value="InterPro"/>
</dbReference>
<protein>
    <submittedName>
        <fullName evidence="4">HTH_48 domain-containing protein</fullName>
    </submittedName>
</protein>
<sequence length="122" mass="13784">MAVRVCLLYDIKLRKSAAESHRSLLAAFGEDVVSKRKCERCLVIPNPLYKLTCPNVDTSSTNSLHDNMRPHVAKVVQQKFEKLGWTVLPHPPYSPDIAPSDYHIPLYAGSNLCLYVGQRLFM</sequence>
<dbReference type="Gene3D" id="3.30.420.10">
    <property type="entry name" value="Ribonuclease H-like superfamily/Ribonuclease H"/>
    <property type="match status" value="1"/>
</dbReference>
<gene>
    <name evidence="2" type="ORF">HPBE_LOCUS14750</name>
</gene>
<dbReference type="InterPro" id="IPR052709">
    <property type="entry name" value="Transposase-MT_Hybrid"/>
</dbReference>
<dbReference type="AlphaFoldDB" id="A0A183G0V3"/>
<proteinExistence type="predicted"/>
<evidence type="ECO:0000313" key="3">
    <source>
        <dbReference type="Proteomes" id="UP000050761"/>
    </source>
</evidence>
<dbReference type="Proteomes" id="UP000050761">
    <property type="component" value="Unassembled WGS sequence"/>
</dbReference>
<dbReference type="WBParaSite" id="HPBE_0001474901-mRNA-1">
    <property type="protein sequence ID" value="HPBE_0001474901-mRNA-1"/>
    <property type="gene ID" value="HPBE_0001474901"/>
</dbReference>
<dbReference type="InterPro" id="IPR041426">
    <property type="entry name" value="Mos1_HTH"/>
</dbReference>
<dbReference type="Gene3D" id="1.10.10.1450">
    <property type="match status" value="1"/>
</dbReference>
<name>A0A183G0V3_HELPZ</name>
<reference evidence="2 3" key="1">
    <citation type="submission" date="2018-11" db="EMBL/GenBank/DDBJ databases">
        <authorList>
            <consortium name="Pathogen Informatics"/>
        </authorList>
    </citation>
    <scope>NUCLEOTIDE SEQUENCE [LARGE SCALE GENOMIC DNA]</scope>
</reference>
<feature type="domain" description="Mos1 transposase HTH" evidence="1">
    <location>
        <begin position="2"/>
        <end position="41"/>
    </location>
</feature>
<evidence type="ECO:0000259" key="1">
    <source>
        <dbReference type="Pfam" id="PF17906"/>
    </source>
</evidence>
<dbReference type="PANTHER" id="PTHR46060:SF1">
    <property type="entry name" value="MARINER MOS1 TRANSPOSASE-LIKE PROTEIN"/>
    <property type="match status" value="1"/>
</dbReference>
<organism evidence="3 4">
    <name type="scientific">Heligmosomoides polygyrus</name>
    <name type="common">Parasitic roundworm</name>
    <dbReference type="NCBI Taxonomy" id="6339"/>
    <lineage>
        <taxon>Eukaryota</taxon>
        <taxon>Metazoa</taxon>
        <taxon>Ecdysozoa</taxon>
        <taxon>Nematoda</taxon>
        <taxon>Chromadorea</taxon>
        <taxon>Rhabditida</taxon>
        <taxon>Rhabditina</taxon>
        <taxon>Rhabditomorpha</taxon>
        <taxon>Strongyloidea</taxon>
        <taxon>Heligmosomidae</taxon>
        <taxon>Heligmosomoides</taxon>
    </lineage>
</organism>
<dbReference type="Pfam" id="PF17906">
    <property type="entry name" value="HTH_48"/>
    <property type="match status" value="1"/>
</dbReference>
<dbReference type="EMBL" id="UZAH01028513">
    <property type="protein sequence ID" value="VDP00645.1"/>
    <property type="molecule type" value="Genomic_DNA"/>
</dbReference>
<dbReference type="PANTHER" id="PTHR46060">
    <property type="entry name" value="MARINER MOS1 TRANSPOSASE-LIKE PROTEIN"/>
    <property type="match status" value="1"/>
</dbReference>
<evidence type="ECO:0000313" key="2">
    <source>
        <dbReference type="EMBL" id="VDP00645.1"/>
    </source>
</evidence>
<dbReference type="InterPro" id="IPR036397">
    <property type="entry name" value="RNaseH_sf"/>
</dbReference>
<accession>A0A183G0V3</accession>